<evidence type="ECO:0000259" key="1">
    <source>
        <dbReference type="Pfam" id="PF13649"/>
    </source>
</evidence>
<dbReference type="AlphaFoldDB" id="A0A084ZMM3"/>
<dbReference type="Gene3D" id="3.40.50.150">
    <property type="entry name" value="Vaccinia Virus protein VP39"/>
    <property type="match status" value="1"/>
</dbReference>
<dbReference type="GO" id="GO:0008168">
    <property type="term" value="F:methyltransferase activity"/>
    <property type="evidence" value="ECO:0007669"/>
    <property type="project" value="TreeGrafter"/>
</dbReference>
<protein>
    <submittedName>
        <fullName evidence="2">Putative tellurite resistance protein</fullName>
    </submittedName>
</protein>
<dbReference type="RefSeq" id="WP_038162484.1">
    <property type="nucleotide sequence ID" value="NZ_JMTB01000121.1"/>
</dbReference>
<name>A0A084ZMM3_9ENTR</name>
<dbReference type="EMBL" id="JMTB01000121">
    <property type="protein sequence ID" value="KFB98717.1"/>
    <property type="molecule type" value="Genomic_DNA"/>
</dbReference>
<dbReference type="Pfam" id="PF13649">
    <property type="entry name" value="Methyltransf_25"/>
    <property type="match status" value="1"/>
</dbReference>
<dbReference type="InterPro" id="IPR029063">
    <property type="entry name" value="SAM-dependent_MTases_sf"/>
</dbReference>
<dbReference type="InterPro" id="IPR041698">
    <property type="entry name" value="Methyltransf_25"/>
</dbReference>
<proteinExistence type="predicted"/>
<dbReference type="PANTHER" id="PTHR43464">
    <property type="entry name" value="METHYLTRANSFERASE"/>
    <property type="match status" value="1"/>
</dbReference>
<dbReference type="eggNOG" id="COG2227">
    <property type="taxonomic scope" value="Bacteria"/>
</dbReference>
<sequence length="195" mass="21457">MTIQFYQQNANSFFDATVAVDMSSLYAPFVTAVVPKGKILDAGCGSGRDSKAFSEMGFEVDAFDASAEMVVLATDYTGLPVRQQTFADLNDGERYDGIWCCASLLHVGMDALPDAMQRLSRALKPGGAWYVSFKYGEGERLKDGRHFTDLNEAGLNALVAGLPDIHISSMWKTQDKRPDRDEIWLNALLVKSTAR</sequence>
<accession>A0A084ZMM3</accession>
<dbReference type="OrthoDB" id="9772751at2"/>
<dbReference type="CDD" id="cd02440">
    <property type="entry name" value="AdoMet_MTases"/>
    <property type="match status" value="1"/>
</dbReference>
<keyword evidence="3" id="KW-1185">Reference proteome</keyword>
<dbReference type="PANTHER" id="PTHR43464:SF94">
    <property type="entry name" value="MALONYL-[ACYL-CARRIER PROTEIN] O-METHYLTRANSFERASE"/>
    <property type="match status" value="1"/>
</dbReference>
<evidence type="ECO:0000313" key="3">
    <source>
        <dbReference type="Proteomes" id="UP000028630"/>
    </source>
</evidence>
<gene>
    <name evidence="2" type="ORF">GTGU_04387</name>
</gene>
<dbReference type="SUPFAM" id="SSF53335">
    <property type="entry name" value="S-adenosyl-L-methionine-dependent methyltransferases"/>
    <property type="match status" value="1"/>
</dbReference>
<comment type="caution">
    <text evidence="2">The sequence shown here is derived from an EMBL/GenBank/DDBJ whole genome shotgun (WGS) entry which is preliminary data.</text>
</comment>
<organism evidence="2 3">
    <name type="scientific">Trabulsiella guamensis ATCC 49490</name>
    <dbReference type="NCBI Taxonomy" id="1005994"/>
    <lineage>
        <taxon>Bacteria</taxon>
        <taxon>Pseudomonadati</taxon>
        <taxon>Pseudomonadota</taxon>
        <taxon>Gammaproteobacteria</taxon>
        <taxon>Enterobacterales</taxon>
        <taxon>Enterobacteriaceae</taxon>
        <taxon>Trabulsiella</taxon>
    </lineage>
</organism>
<reference evidence="3" key="1">
    <citation type="submission" date="2014-05" db="EMBL/GenBank/DDBJ databases">
        <title>ATOL: Assembling a taxonomically balanced genome-scale reconstruction of the evolutionary history of the Enterobacteriaceae.</title>
        <authorList>
            <person name="Plunkett G. III"/>
            <person name="Neeno-Eckwall E.C."/>
            <person name="Glasner J.D."/>
            <person name="Perna N.T."/>
        </authorList>
    </citation>
    <scope>NUCLEOTIDE SEQUENCE [LARGE SCALE GENOMIC DNA]</scope>
    <source>
        <strain evidence="3">ATCC 49490</strain>
    </source>
</reference>
<feature type="domain" description="Methyltransferase" evidence="1">
    <location>
        <begin position="39"/>
        <end position="127"/>
    </location>
</feature>
<dbReference type="Proteomes" id="UP000028630">
    <property type="component" value="Unassembled WGS sequence"/>
</dbReference>
<evidence type="ECO:0000313" key="2">
    <source>
        <dbReference type="EMBL" id="KFB98717.1"/>
    </source>
</evidence>